<name>A0A7T1AKQ9_ATRLM</name>
<gene>
    <name evidence="1" type="ORF">RT761_00920</name>
</gene>
<keyword evidence="2" id="KW-1185">Reference proteome</keyword>
<evidence type="ECO:0000313" key="1">
    <source>
        <dbReference type="EMBL" id="QPM67708.1"/>
    </source>
</evidence>
<dbReference type="Proteomes" id="UP000594463">
    <property type="component" value="Chromosome"/>
</dbReference>
<organism evidence="1 2">
    <name type="scientific">Atribacter laminatus</name>
    <dbReference type="NCBI Taxonomy" id="2847778"/>
    <lineage>
        <taxon>Bacteria</taxon>
        <taxon>Pseudomonadati</taxon>
        <taxon>Atribacterota</taxon>
        <taxon>Atribacteria</taxon>
        <taxon>Atribacterales</taxon>
        <taxon>Atribacteraceae</taxon>
        <taxon>Atribacter</taxon>
    </lineage>
</organism>
<dbReference type="EMBL" id="CP065383">
    <property type="protein sequence ID" value="QPM67708.1"/>
    <property type="molecule type" value="Genomic_DNA"/>
</dbReference>
<dbReference type="AlphaFoldDB" id="A0A7T1AKQ9"/>
<proteinExistence type="predicted"/>
<dbReference type="KEGG" id="alam:RT761_00920"/>
<accession>A0A7T1AKQ9</accession>
<evidence type="ECO:0000313" key="2">
    <source>
        <dbReference type="Proteomes" id="UP000594463"/>
    </source>
</evidence>
<protein>
    <submittedName>
        <fullName evidence="1">Uncharacterized protein</fullName>
    </submittedName>
</protein>
<sequence>MINIEGLENLPLSKGRGIKKIGLIHPVSHSEESGIFPGRRENLILKSIYEGRIKKPKKMRSSRGKAPLRMTNNYSIIFSLDGRR</sequence>
<reference evidence="1 2" key="1">
    <citation type="journal article" date="2021" name="Nat. Commun.">
        <title>Isolation of a member of the candidate phylum Atribacteria reveals a unique cell membrane structure.</title>
        <authorList>
            <person name="Taiki K."/>
            <person name="Nobu M.K."/>
            <person name="Kusada H."/>
            <person name="Meng X.-Y."/>
            <person name="Hosoki N."/>
            <person name="Uematsu K."/>
            <person name="Yoshioka H."/>
            <person name="Kamagata Y."/>
            <person name="Tamaki H."/>
        </authorList>
    </citation>
    <scope>NUCLEOTIDE SEQUENCE [LARGE SCALE GENOMIC DNA]</scope>
    <source>
        <strain evidence="1 2">RT761</strain>
    </source>
</reference>